<evidence type="ECO:0000256" key="2">
    <source>
        <dbReference type="ARBA" id="ARBA00022840"/>
    </source>
</evidence>
<dbReference type="Pfam" id="PF00211">
    <property type="entry name" value="Guanylate_cyc"/>
    <property type="match status" value="1"/>
</dbReference>
<dbReference type="CDD" id="cd07302">
    <property type="entry name" value="CHD"/>
    <property type="match status" value="1"/>
</dbReference>
<protein>
    <recommendedName>
        <fullName evidence="3">Guanylate cyclase domain-containing protein</fullName>
    </recommendedName>
</protein>
<dbReference type="SUPFAM" id="SSF48452">
    <property type="entry name" value="TPR-like"/>
    <property type="match status" value="1"/>
</dbReference>
<dbReference type="GO" id="GO:0005737">
    <property type="term" value="C:cytoplasm"/>
    <property type="evidence" value="ECO:0007669"/>
    <property type="project" value="TreeGrafter"/>
</dbReference>
<dbReference type="GO" id="GO:0004016">
    <property type="term" value="F:adenylate cyclase activity"/>
    <property type="evidence" value="ECO:0007669"/>
    <property type="project" value="TreeGrafter"/>
</dbReference>
<name>A0A2N8KZ99_9BURK</name>
<comment type="caution">
    <text evidence="4">The sequence shown here is derived from an EMBL/GenBank/DDBJ whole genome shotgun (WGS) entry which is preliminary data.</text>
</comment>
<dbReference type="Gene3D" id="1.25.40.10">
    <property type="entry name" value="Tetratricopeptide repeat domain"/>
    <property type="match status" value="2"/>
</dbReference>
<dbReference type="PANTHER" id="PTHR16305">
    <property type="entry name" value="TESTICULAR SOLUBLE ADENYLYL CYCLASE"/>
    <property type="match status" value="1"/>
</dbReference>
<dbReference type="SUPFAM" id="SSF52540">
    <property type="entry name" value="P-loop containing nucleoside triphosphate hydrolases"/>
    <property type="match status" value="1"/>
</dbReference>
<dbReference type="OrthoDB" id="9758570at2"/>
<evidence type="ECO:0000313" key="4">
    <source>
        <dbReference type="EMBL" id="PND38732.1"/>
    </source>
</evidence>
<dbReference type="RefSeq" id="WP_102768650.1">
    <property type="nucleotide sequence ID" value="NZ_POSP01000003.1"/>
</dbReference>
<evidence type="ECO:0000259" key="3">
    <source>
        <dbReference type="PROSITE" id="PS50125"/>
    </source>
</evidence>
<dbReference type="SMART" id="SM00044">
    <property type="entry name" value="CYCc"/>
    <property type="match status" value="1"/>
</dbReference>
<dbReference type="Gene3D" id="3.30.70.1230">
    <property type="entry name" value="Nucleotide cyclase"/>
    <property type="match status" value="1"/>
</dbReference>
<dbReference type="SUPFAM" id="SSF55073">
    <property type="entry name" value="Nucleotide cyclase"/>
    <property type="match status" value="1"/>
</dbReference>
<keyword evidence="1" id="KW-0547">Nucleotide-binding</keyword>
<gene>
    <name evidence="4" type="ORF">C1O66_15180</name>
</gene>
<organism evidence="4 5">
    <name type="scientific">Kinneretia aquatilis</name>
    <dbReference type="NCBI Taxonomy" id="2070761"/>
    <lineage>
        <taxon>Bacteria</taxon>
        <taxon>Pseudomonadati</taxon>
        <taxon>Pseudomonadota</taxon>
        <taxon>Betaproteobacteria</taxon>
        <taxon>Burkholderiales</taxon>
        <taxon>Sphaerotilaceae</taxon>
        <taxon>Roseateles</taxon>
    </lineage>
</organism>
<dbReference type="InterPro" id="IPR001054">
    <property type="entry name" value="A/G_cyclase"/>
</dbReference>
<dbReference type="PANTHER" id="PTHR16305:SF28">
    <property type="entry name" value="GUANYLATE CYCLASE DOMAIN-CONTAINING PROTEIN"/>
    <property type="match status" value="1"/>
</dbReference>
<dbReference type="GO" id="GO:0009190">
    <property type="term" value="P:cyclic nucleotide biosynthetic process"/>
    <property type="evidence" value="ECO:0007669"/>
    <property type="project" value="InterPro"/>
</dbReference>
<dbReference type="InterPro" id="IPR041664">
    <property type="entry name" value="AAA_16"/>
</dbReference>
<dbReference type="Pfam" id="PF13191">
    <property type="entry name" value="AAA_16"/>
    <property type="match status" value="1"/>
</dbReference>
<dbReference type="PROSITE" id="PS50125">
    <property type="entry name" value="GUANYLATE_CYCLASE_2"/>
    <property type="match status" value="1"/>
</dbReference>
<dbReference type="GO" id="GO:0005524">
    <property type="term" value="F:ATP binding"/>
    <property type="evidence" value="ECO:0007669"/>
    <property type="project" value="UniProtKB-KW"/>
</dbReference>
<keyword evidence="5" id="KW-1185">Reference proteome</keyword>
<dbReference type="InterPro" id="IPR029787">
    <property type="entry name" value="Nucleotide_cyclase"/>
</dbReference>
<dbReference type="InterPro" id="IPR011990">
    <property type="entry name" value="TPR-like_helical_dom_sf"/>
</dbReference>
<evidence type="ECO:0000256" key="1">
    <source>
        <dbReference type="ARBA" id="ARBA00022741"/>
    </source>
</evidence>
<dbReference type="EMBL" id="POSP01000003">
    <property type="protein sequence ID" value="PND38732.1"/>
    <property type="molecule type" value="Genomic_DNA"/>
</dbReference>
<proteinExistence type="predicted"/>
<sequence>MPDPHDRAPVPQAVGQRRHLTILFSDLSESTRLSDAMEAEHYAAMLAEVRGLYQNLIAKHGGTVVRIQGDGVLAIFGHPQAREDDGRRATEAALELHQAVRRMKPQTAAAAWPAGQGLSLHTGIHAGMVLIEEGDAMRGRFELLGNTPNVAARLAAEACADEILVSAETLGPLHPFFQTSERRMVPLKGRQTPLAVYSILGQVSIGRRFEASKRRGLAPFVGRVAELALMEQRLDQACAGQPQWLSLRASAGVGKTRLTEEFLRRAADRDCRVLRGYCESYLSAEPLQPYLQMLRTLQRQGSAEADAVLRGPAKARQEAVLQLLLQLAGQGPLLLLIDDLQWADDASLALLHRLRAEAERRALPLMLLSATRPAVVTETPALLLPIHHGHEADEALHHHELLPLSEEEARQAIVQLLPGTDPFISAEVQRHAGGNPLFIEELCHALAHQRGSGGLRAAEEAPPALNPASGGHAWLAALIESRVARLPPAQAQLLRVAAVIGAVIPTWLFERISGCCEKDPVVLELSELDFIFPAGQPGLLRFKHGITRDVIYESTGLHERQALHRHITAELRAQLALGGQEPAHELLAYHGGAAGQWQEAAHHAEQAGDQALASSALDRAKKQYRAALAALEHLPPSEEVHRRWIAIAHRFGMACVFDASRADLRVLQHATGLAALSGDATAMARAQYWLGYVRYALGEARAGLQLCLRSQEQALIAQDQTLLAQMPGTLGQIRAATAEYTPALQLLDQAIAQLRPQAGASSSSARRPPIGLAYSLACRAYVLGDQGHFGAADAAFEEALSLVQGSNHAVEASIQGWRAAVLLWQGRWAEAQVCAAETHRVGAQVRSLFTFAMGHAAGAYGAWMGGGCPLARQALEEAVAWLAPRGGGLFSSLNHGWLAEILVQQGEADRARKHMALALRRARQSDWIGVAMAYRAAARLAQSQGQPERVMRYLAAAQAVAQRRGSMHERAVTELCAAELALQRGETGPARGLLDEAEAAFFAMGMDWHLAKARGLRQLL</sequence>
<evidence type="ECO:0000313" key="5">
    <source>
        <dbReference type="Proteomes" id="UP000235916"/>
    </source>
</evidence>
<reference evidence="4 5" key="1">
    <citation type="submission" date="2018-01" db="EMBL/GenBank/DDBJ databases">
        <title>Draft genome sequence of Paucibacter aquatile CR182 isolated from freshwater of the Nakdong River.</title>
        <authorList>
            <person name="Choi A."/>
            <person name="Chung E.J."/>
        </authorList>
    </citation>
    <scope>NUCLEOTIDE SEQUENCE [LARGE SCALE GENOMIC DNA]</scope>
    <source>
        <strain evidence="4 5">CR182</strain>
    </source>
</reference>
<dbReference type="GO" id="GO:0035556">
    <property type="term" value="P:intracellular signal transduction"/>
    <property type="evidence" value="ECO:0007669"/>
    <property type="project" value="InterPro"/>
</dbReference>
<dbReference type="Proteomes" id="UP000235916">
    <property type="component" value="Unassembled WGS sequence"/>
</dbReference>
<feature type="domain" description="Guanylate cyclase" evidence="3">
    <location>
        <begin position="21"/>
        <end position="155"/>
    </location>
</feature>
<dbReference type="InterPro" id="IPR027417">
    <property type="entry name" value="P-loop_NTPase"/>
</dbReference>
<accession>A0A2N8KZ99</accession>
<keyword evidence="2" id="KW-0067">ATP-binding</keyword>
<dbReference type="Gene3D" id="3.40.50.300">
    <property type="entry name" value="P-loop containing nucleotide triphosphate hydrolases"/>
    <property type="match status" value="1"/>
</dbReference>
<dbReference type="AlphaFoldDB" id="A0A2N8KZ99"/>